<keyword evidence="3" id="KW-1185">Reference proteome</keyword>
<feature type="region of interest" description="Disordered" evidence="1">
    <location>
        <begin position="87"/>
        <end position="108"/>
    </location>
</feature>
<dbReference type="EMBL" id="UXSR01001454">
    <property type="protein sequence ID" value="VDD78284.1"/>
    <property type="molecule type" value="Genomic_DNA"/>
</dbReference>
<dbReference type="WBParaSite" id="MCU_012737-RA">
    <property type="protein sequence ID" value="MCU_012737-RA"/>
    <property type="gene ID" value="MCU_012737"/>
</dbReference>
<protein>
    <submittedName>
        <fullName evidence="4">Transposase</fullName>
    </submittedName>
</protein>
<reference evidence="2 3" key="1">
    <citation type="submission" date="2018-10" db="EMBL/GenBank/DDBJ databases">
        <authorList>
            <consortium name="Pathogen Informatics"/>
        </authorList>
    </citation>
    <scope>NUCLEOTIDE SEQUENCE [LARGE SCALE GENOMIC DNA]</scope>
</reference>
<evidence type="ECO:0000256" key="1">
    <source>
        <dbReference type="SAM" id="MobiDB-lite"/>
    </source>
</evidence>
<sequence length="108" mass="12011">MRATRGDALGVLQWQNSPRPGSVDFNNLKAAERQAASAQKNHIRENIRRVRSLTVTNGQQNPIRRGIGLPGTKMNIFERYLADLDNAAGQPQEISPDDPTNIPEDHKV</sequence>
<evidence type="ECO:0000313" key="3">
    <source>
        <dbReference type="Proteomes" id="UP000267029"/>
    </source>
</evidence>
<dbReference type="AlphaFoldDB" id="A0A0R3UBI8"/>
<dbReference type="Proteomes" id="UP000267029">
    <property type="component" value="Unassembled WGS sequence"/>
</dbReference>
<evidence type="ECO:0000313" key="2">
    <source>
        <dbReference type="EMBL" id="VDD78284.1"/>
    </source>
</evidence>
<organism evidence="2 3">
    <name type="scientific">Mesocestoides corti</name>
    <name type="common">Flatworm</name>
    <dbReference type="NCBI Taxonomy" id="53468"/>
    <lineage>
        <taxon>Eukaryota</taxon>
        <taxon>Metazoa</taxon>
        <taxon>Spiralia</taxon>
        <taxon>Lophotrochozoa</taxon>
        <taxon>Platyhelminthes</taxon>
        <taxon>Cestoda</taxon>
        <taxon>Eucestoda</taxon>
        <taxon>Cyclophyllidea</taxon>
        <taxon>Mesocestoididae</taxon>
        <taxon>Mesocestoides</taxon>
    </lineage>
</organism>
<name>A0A0R3UBI8_MESCO</name>
<evidence type="ECO:0000313" key="4">
    <source>
        <dbReference type="WBParaSite" id="MCU_012737-RA"/>
    </source>
</evidence>
<reference evidence="4" key="2">
    <citation type="submission" date="2019-11" db="UniProtKB">
        <authorList>
            <consortium name="WormBaseParasite"/>
        </authorList>
    </citation>
    <scope>IDENTIFICATION</scope>
</reference>
<gene>
    <name evidence="2" type="ORF">MCOS_LOCUS4287</name>
</gene>
<accession>A0A0R3UBI8</accession>
<proteinExistence type="predicted"/>